<dbReference type="GeneID" id="19110209"/>
<dbReference type="Proteomes" id="UP000011761">
    <property type="component" value="Unassembled WGS sequence"/>
</dbReference>
<dbReference type="EMBL" id="KB445556">
    <property type="protein sequence ID" value="EMC95553.1"/>
    <property type="molecule type" value="Genomic_DNA"/>
</dbReference>
<proteinExistence type="predicted"/>
<dbReference type="OrthoDB" id="3940493at2759"/>
<reference evidence="1 2" key="1">
    <citation type="journal article" date="2012" name="PLoS Pathog.">
        <title>Diverse lifestyles and strategies of plant pathogenesis encoded in the genomes of eighteen Dothideomycetes fungi.</title>
        <authorList>
            <person name="Ohm R.A."/>
            <person name="Feau N."/>
            <person name="Henrissat B."/>
            <person name="Schoch C.L."/>
            <person name="Horwitz B.A."/>
            <person name="Barry K.W."/>
            <person name="Condon B.J."/>
            <person name="Copeland A.C."/>
            <person name="Dhillon B."/>
            <person name="Glaser F."/>
            <person name="Hesse C.N."/>
            <person name="Kosti I."/>
            <person name="LaButti K."/>
            <person name="Lindquist E.A."/>
            <person name="Lucas S."/>
            <person name="Salamov A.A."/>
            <person name="Bradshaw R.E."/>
            <person name="Ciuffetti L."/>
            <person name="Hamelin R.C."/>
            <person name="Kema G.H.J."/>
            <person name="Lawrence C."/>
            <person name="Scott J.A."/>
            <person name="Spatafora J.W."/>
            <person name="Turgeon B.G."/>
            <person name="de Wit P.J.G.M."/>
            <person name="Zhong S."/>
            <person name="Goodwin S.B."/>
            <person name="Grigoriev I.V."/>
        </authorList>
    </citation>
    <scope>NUCLEOTIDE SEQUENCE [LARGE SCALE GENOMIC DNA]</scope>
    <source>
        <strain evidence="1 2">UAMH 10762</strain>
    </source>
</reference>
<organism evidence="1 2">
    <name type="scientific">Baudoinia panamericana (strain UAMH 10762)</name>
    <name type="common">Angels' share fungus</name>
    <name type="synonym">Baudoinia compniacensis (strain UAMH 10762)</name>
    <dbReference type="NCBI Taxonomy" id="717646"/>
    <lineage>
        <taxon>Eukaryota</taxon>
        <taxon>Fungi</taxon>
        <taxon>Dikarya</taxon>
        <taxon>Ascomycota</taxon>
        <taxon>Pezizomycotina</taxon>
        <taxon>Dothideomycetes</taxon>
        <taxon>Dothideomycetidae</taxon>
        <taxon>Mycosphaerellales</taxon>
        <taxon>Teratosphaeriaceae</taxon>
        <taxon>Baudoinia</taxon>
    </lineage>
</organism>
<evidence type="ECO:0000313" key="1">
    <source>
        <dbReference type="EMBL" id="EMC95553.1"/>
    </source>
</evidence>
<sequence>MNTPPPAITPPEECSEEWASVPAVRLVWHIVHLSNVLLSQFSAYLSLEALQRDVSSSQLTVPAGHERLLAAQAEMMVDELKNLRAATEAIVSSTAHAELSSNTAYTSLLATECGLEKVVGKSSLTSAKITTRG</sequence>
<evidence type="ECO:0000313" key="2">
    <source>
        <dbReference type="Proteomes" id="UP000011761"/>
    </source>
</evidence>
<accession>M2MVH1</accession>
<dbReference type="AlphaFoldDB" id="M2MVH1"/>
<dbReference type="RefSeq" id="XP_007676728.1">
    <property type="nucleotide sequence ID" value="XM_007678538.1"/>
</dbReference>
<dbReference type="HOGENOM" id="CLU_1906370_0_0_1"/>
<name>M2MVH1_BAUPA</name>
<protein>
    <submittedName>
        <fullName evidence="1">Uncharacterized protein</fullName>
    </submittedName>
</protein>
<gene>
    <name evidence="1" type="ORF">BAUCODRAFT_24597</name>
</gene>
<dbReference type="KEGG" id="bcom:BAUCODRAFT_24597"/>
<keyword evidence="2" id="KW-1185">Reference proteome</keyword>